<dbReference type="InterPro" id="IPR029039">
    <property type="entry name" value="Flavoprotein-like_sf"/>
</dbReference>
<keyword evidence="2" id="KW-0285">Flavoprotein</keyword>
<dbReference type="GO" id="GO:0052873">
    <property type="term" value="F:FMN reductase (NADPH) activity"/>
    <property type="evidence" value="ECO:0007669"/>
    <property type="project" value="UniProtKB-EC"/>
</dbReference>
<evidence type="ECO:0000256" key="2">
    <source>
        <dbReference type="ARBA" id="ARBA00022630"/>
    </source>
</evidence>
<evidence type="ECO:0000256" key="4">
    <source>
        <dbReference type="ARBA" id="ARBA00023002"/>
    </source>
</evidence>
<feature type="domain" description="NADPH-dependent FMN reductase-like" evidence="5">
    <location>
        <begin position="1"/>
        <end position="140"/>
    </location>
</feature>
<reference evidence="6 7" key="1">
    <citation type="submission" date="2020-08" db="EMBL/GenBank/DDBJ databases">
        <title>Functional genomics of gut bacteria from endangered species of beetles.</title>
        <authorList>
            <person name="Carlos-Shanley C."/>
        </authorList>
    </citation>
    <scope>NUCLEOTIDE SEQUENCE [LARGE SCALE GENOMIC DNA]</scope>
    <source>
        <strain evidence="6 7">S00124</strain>
    </source>
</reference>
<dbReference type="InterPro" id="IPR051814">
    <property type="entry name" value="NAD(P)H-dep_FMN_reductase"/>
</dbReference>
<dbReference type="EC" id="1.5.1.38" evidence="6"/>
<name>A0ABR6RC98_9BURK</name>
<evidence type="ECO:0000256" key="3">
    <source>
        <dbReference type="ARBA" id="ARBA00022643"/>
    </source>
</evidence>
<comment type="similarity">
    <text evidence="1">Belongs to the SsuE family.</text>
</comment>
<comment type="caution">
    <text evidence="6">The sequence shown here is derived from an EMBL/GenBank/DDBJ whole genome shotgun (WGS) entry which is preliminary data.</text>
</comment>
<dbReference type="InterPro" id="IPR020048">
    <property type="entry name" value="NADPH-dep_FMN_reduc_SsuE"/>
</dbReference>
<dbReference type="PANTHER" id="PTHR43408">
    <property type="entry name" value="FMN REDUCTASE (NADPH)"/>
    <property type="match status" value="1"/>
</dbReference>
<proteinExistence type="inferred from homology"/>
<dbReference type="Pfam" id="PF03358">
    <property type="entry name" value="FMN_red"/>
    <property type="match status" value="1"/>
</dbReference>
<accession>A0ABR6RC98</accession>
<dbReference type="SUPFAM" id="SSF52218">
    <property type="entry name" value="Flavoproteins"/>
    <property type="match status" value="1"/>
</dbReference>
<sequence length="189" mass="20018">MNILLISSSPTLPSRSTALLASFGEKLKSIAGIHTSSLSIRDLPPQSLLHADWNNALLAQAIAAVDAADALVIATPIYKAAYSGLLKAFLDLLPQYGLRDKAVLPLATGGSPHHMLALDYALRPVLQSMGPRLVLPSVYATDAQITAQTLGGYQIAHDIHARLDESLALLTQARPYIYSAAKDQTPAAA</sequence>
<keyword evidence="4 6" id="KW-0560">Oxidoreductase</keyword>
<evidence type="ECO:0000313" key="6">
    <source>
        <dbReference type="EMBL" id="MBB6576756.1"/>
    </source>
</evidence>
<dbReference type="RefSeq" id="WP_184705535.1">
    <property type="nucleotide sequence ID" value="NZ_JACHKZ010000003.1"/>
</dbReference>
<evidence type="ECO:0000256" key="1">
    <source>
        <dbReference type="ARBA" id="ARBA00005990"/>
    </source>
</evidence>
<dbReference type="InterPro" id="IPR005025">
    <property type="entry name" value="FMN_Rdtase-like_dom"/>
</dbReference>
<dbReference type="Proteomes" id="UP000562492">
    <property type="component" value="Unassembled WGS sequence"/>
</dbReference>
<evidence type="ECO:0000313" key="7">
    <source>
        <dbReference type="Proteomes" id="UP000562492"/>
    </source>
</evidence>
<gene>
    <name evidence="6" type="ORF">HNP33_000804</name>
</gene>
<organism evidence="6 7">
    <name type="scientific">Comamonas odontotermitis</name>
    <dbReference type="NCBI Taxonomy" id="379895"/>
    <lineage>
        <taxon>Bacteria</taxon>
        <taxon>Pseudomonadati</taxon>
        <taxon>Pseudomonadota</taxon>
        <taxon>Betaproteobacteria</taxon>
        <taxon>Burkholderiales</taxon>
        <taxon>Comamonadaceae</taxon>
        <taxon>Comamonas</taxon>
    </lineage>
</organism>
<dbReference type="EMBL" id="JACHKZ010000003">
    <property type="protein sequence ID" value="MBB6576756.1"/>
    <property type="molecule type" value="Genomic_DNA"/>
</dbReference>
<evidence type="ECO:0000259" key="5">
    <source>
        <dbReference type="Pfam" id="PF03358"/>
    </source>
</evidence>
<keyword evidence="7" id="KW-1185">Reference proteome</keyword>
<protein>
    <submittedName>
        <fullName evidence="6">FMN reductase</fullName>
        <ecNumber evidence="6">1.5.1.38</ecNumber>
    </submittedName>
</protein>
<dbReference type="NCBIfam" id="TIGR03567">
    <property type="entry name" value="FMN_reduc_SsuE"/>
    <property type="match status" value="1"/>
</dbReference>
<dbReference type="Gene3D" id="3.40.50.360">
    <property type="match status" value="1"/>
</dbReference>
<dbReference type="PANTHER" id="PTHR43408:SF1">
    <property type="entry name" value="FMN REDUCTASE (NADPH)"/>
    <property type="match status" value="1"/>
</dbReference>
<keyword evidence="3" id="KW-0288">FMN</keyword>